<reference evidence="2" key="1">
    <citation type="journal article" date="2014" name="Int. J. Syst. Evol. Microbiol.">
        <title>Complete genome sequence of Corynebacterium casei LMG S-19264T (=DSM 44701T), isolated from a smear-ripened cheese.</title>
        <authorList>
            <consortium name="US DOE Joint Genome Institute (JGI-PGF)"/>
            <person name="Walter F."/>
            <person name="Albersmeier A."/>
            <person name="Kalinowski J."/>
            <person name="Ruckert C."/>
        </authorList>
    </citation>
    <scope>NUCLEOTIDE SEQUENCE</scope>
    <source>
        <strain evidence="2">JCM 17251</strain>
    </source>
</reference>
<comment type="caution">
    <text evidence="2">The sequence shown here is derived from an EMBL/GenBank/DDBJ whole genome shotgun (WGS) entry which is preliminary data.</text>
</comment>
<dbReference type="AlphaFoldDB" id="A0A917XXA4"/>
<dbReference type="RefSeq" id="WP_188856784.1">
    <property type="nucleotide sequence ID" value="NZ_BMOS01000009.1"/>
</dbReference>
<dbReference type="Proteomes" id="UP000624041">
    <property type="component" value="Unassembled WGS sequence"/>
</dbReference>
<name>A0A917XXA4_9BACI</name>
<keyword evidence="1" id="KW-0472">Membrane</keyword>
<evidence type="ECO:0000256" key="1">
    <source>
        <dbReference type="SAM" id="Phobius"/>
    </source>
</evidence>
<proteinExistence type="predicted"/>
<keyword evidence="1" id="KW-1133">Transmembrane helix</keyword>
<feature type="transmembrane region" description="Helical" evidence="1">
    <location>
        <begin position="47"/>
        <end position="67"/>
    </location>
</feature>
<keyword evidence="1" id="KW-0812">Transmembrane</keyword>
<gene>
    <name evidence="2" type="ORF">GCM10007971_16550</name>
</gene>
<keyword evidence="3" id="KW-1185">Reference proteome</keyword>
<protein>
    <recommendedName>
        <fullName evidence="4">Sigma-X negative effector</fullName>
    </recommendedName>
</protein>
<evidence type="ECO:0000313" key="2">
    <source>
        <dbReference type="EMBL" id="GGN56520.1"/>
    </source>
</evidence>
<accession>A0A917XXA4</accession>
<sequence>MTNRDDEKIIKLLENLPQHKDKRPQQEIYEKLTLQFKGKSQRKSKRFIPYVAALSIFLLLLGLPFVVNHNITEQTTMETDATDERAIFGIEEESSHTSDDNMESTETFEREGLMEISLISGGVLTDVPSDREVIHFATYNATGEYVIPLTFLVPEEADMESYYAQLDEILNAFDLLPDHYILEGAEFSIDLDTKQVVLTMQNELLEDSNSNELLPQLLGEMFLPYGIEEVTFVNDASETTQTIDLSTYAKQRESYFLYGGNYIIVPLDNDSTVEEALHALKQSYSDSQIKPVMDADIEFTVKEAGETVIVEFVQESIQEADVTIQMVEAILLTAKSFGYTEVQFDQLPFNQLEGYNFNSPLPVPTAVNIIADIK</sequence>
<reference evidence="2" key="2">
    <citation type="submission" date="2020-09" db="EMBL/GenBank/DDBJ databases">
        <authorList>
            <person name="Sun Q."/>
            <person name="Ohkuma M."/>
        </authorList>
    </citation>
    <scope>NUCLEOTIDE SEQUENCE</scope>
    <source>
        <strain evidence="2">JCM 17251</strain>
    </source>
</reference>
<organism evidence="2 3">
    <name type="scientific">Oceanobacillus indicireducens</name>
    <dbReference type="NCBI Taxonomy" id="1004261"/>
    <lineage>
        <taxon>Bacteria</taxon>
        <taxon>Bacillati</taxon>
        <taxon>Bacillota</taxon>
        <taxon>Bacilli</taxon>
        <taxon>Bacillales</taxon>
        <taxon>Bacillaceae</taxon>
        <taxon>Oceanobacillus</taxon>
    </lineage>
</organism>
<dbReference type="EMBL" id="BMOS01000009">
    <property type="protein sequence ID" value="GGN56520.1"/>
    <property type="molecule type" value="Genomic_DNA"/>
</dbReference>
<evidence type="ECO:0000313" key="3">
    <source>
        <dbReference type="Proteomes" id="UP000624041"/>
    </source>
</evidence>
<evidence type="ECO:0008006" key="4">
    <source>
        <dbReference type="Google" id="ProtNLM"/>
    </source>
</evidence>